<reference evidence="4" key="2">
    <citation type="submission" date="2019-09" db="UniProtKB">
        <authorList>
            <consortium name="WormBaseParasite"/>
        </authorList>
    </citation>
    <scope>IDENTIFICATION</scope>
</reference>
<evidence type="ECO:0000313" key="3">
    <source>
        <dbReference type="Proteomes" id="UP000050761"/>
    </source>
</evidence>
<reference evidence="2 3" key="1">
    <citation type="submission" date="2018-11" db="EMBL/GenBank/DDBJ databases">
        <authorList>
            <consortium name="Pathogen Informatics"/>
        </authorList>
    </citation>
    <scope>NUCLEOTIDE SEQUENCE [LARGE SCALE GENOMIC DNA]</scope>
</reference>
<dbReference type="Proteomes" id="UP000050761">
    <property type="component" value="Unassembled WGS sequence"/>
</dbReference>
<name>A0A183G6X0_HELPZ</name>
<gene>
    <name evidence="2" type="ORF">HPBE_LOCUS17476</name>
</gene>
<protein>
    <submittedName>
        <fullName evidence="2 4">Uncharacterized protein</fullName>
    </submittedName>
</protein>
<evidence type="ECO:0000313" key="4">
    <source>
        <dbReference type="WBParaSite" id="HPBE_0001747601-mRNA-1"/>
    </source>
</evidence>
<accession>A0A183G6X0</accession>
<accession>A0A3P8E9S9</accession>
<sequence length="210" mass="23537">MSAKEKACEYKEKGRFREGDKYRHEAPGVARAGESAVFPDSSAVATHAVGSAAAAPLREEPVITPCRLSTPGRGDRKFRSHVVRGVSQPRRRRRVTTTTAQSPTAKPDWSTLRATHGENVLLRSELLRQAGIEPALSALRQGVTPLHHRFYADRTLHRYSRCGDLSAFTRHPYQMRELKILVPQTISFTLHTRHCGKLRPSLTPFTESFI</sequence>
<dbReference type="AlphaFoldDB" id="A0A183G6X0"/>
<evidence type="ECO:0000313" key="2">
    <source>
        <dbReference type="EMBL" id="VDP08989.1"/>
    </source>
</evidence>
<proteinExistence type="predicted"/>
<dbReference type="EMBL" id="UZAH01030038">
    <property type="protein sequence ID" value="VDP08989.1"/>
    <property type="molecule type" value="Genomic_DNA"/>
</dbReference>
<feature type="region of interest" description="Disordered" evidence="1">
    <location>
        <begin position="84"/>
        <end position="107"/>
    </location>
</feature>
<dbReference type="WBParaSite" id="HPBE_0001747601-mRNA-1">
    <property type="protein sequence ID" value="HPBE_0001747601-mRNA-1"/>
    <property type="gene ID" value="HPBE_0001747601"/>
</dbReference>
<keyword evidence="3" id="KW-1185">Reference proteome</keyword>
<organism evidence="3 4">
    <name type="scientific">Heligmosomoides polygyrus</name>
    <name type="common">Parasitic roundworm</name>
    <dbReference type="NCBI Taxonomy" id="6339"/>
    <lineage>
        <taxon>Eukaryota</taxon>
        <taxon>Metazoa</taxon>
        <taxon>Ecdysozoa</taxon>
        <taxon>Nematoda</taxon>
        <taxon>Chromadorea</taxon>
        <taxon>Rhabditida</taxon>
        <taxon>Rhabditina</taxon>
        <taxon>Rhabditomorpha</taxon>
        <taxon>Strongyloidea</taxon>
        <taxon>Heligmosomidae</taxon>
        <taxon>Heligmosomoides</taxon>
    </lineage>
</organism>
<evidence type="ECO:0000256" key="1">
    <source>
        <dbReference type="SAM" id="MobiDB-lite"/>
    </source>
</evidence>